<dbReference type="KEGG" id="cyu:UCYN_08950"/>
<name>D3EQ29_ATETH</name>
<evidence type="ECO:0000313" key="3">
    <source>
        <dbReference type="EMBL" id="ADB95579.1"/>
    </source>
</evidence>
<dbReference type="Pfam" id="PF11283">
    <property type="entry name" value="DUF3084"/>
    <property type="match status" value="1"/>
</dbReference>
<keyword evidence="1" id="KW-0175">Coiled coil</keyword>
<dbReference type="InterPro" id="IPR021435">
    <property type="entry name" value="DUF3084"/>
</dbReference>
<protein>
    <submittedName>
        <fullName evidence="3">Uncharacterized conserved protein with myosin-like domain</fullName>
    </submittedName>
</protein>
<feature type="transmembrane region" description="Helical" evidence="2">
    <location>
        <begin position="46"/>
        <end position="67"/>
    </location>
</feature>
<feature type="coiled-coil region" evidence="1">
    <location>
        <begin position="78"/>
        <end position="112"/>
    </location>
</feature>
<dbReference type="RefSeq" id="WP_012954266.1">
    <property type="nucleotide sequence ID" value="NC_013771.1"/>
</dbReference>
<feature type="coiled-coil region" evidence="1">
    <location>
        <begin position="141"/>
        <end position="276"/>
    </location>
</feature>
<evidence type="ECO:0000256" key="1">
    <source>
        <dbReference type="SAM" id="Coils"/>
    </source>
</evidence>
<proteinExistence type="predicted"/>
<keyword evidence="2" id="KW-0472">Membrane</keyword>
<dbReference type="OrthoDB" id="9812848at2"/>
<dbReference type="PATRIC" id="fig|713887.8.peg.835"/>
<sequence length="487" mass="55327">MTSSYILVLSILVLGGLIAALGDRLGSKVGKARLTIGNLRPKQTAIVVTVLTGTLIAASTFSILLISSKSLREGLFRLDKIQKQLRIAEADLERLGIDKKNTEKELRKVKSEQYAVEKKLEITINNFNTAKQQLKSAFDQALKLRSDIQTLLNERKELRQSKINLDKQIKKLKQEINNRDQELGKGKKQIIEQTKILNERQNRLQSLEKRQSILKEEIDRRDAEIIQLDQDINGKDIALKNKESQLQQLEKKSMYLQRQMTILEQYYQTYQELRERKIAIVRGQVLSIGAVRLIVSKANTQQVVDELLRQANRTVIELIGKNTIDSDHRVVKITQSQVQQLIQELRDNKEYVVRIIAAGNYVQGEKEVRVFADVALNQTIFRKEETISVISIDSLKLTEEVIQQKLDLLLLSATQFHARRSGVLGGIQVADGRLKTLVDFIESIRQSQVGLDKLKAIAMQDTKTIGPLKLKLLGIKGIDIVLETKSK</sequence>
<dbReference type="Proteomes" id="UP000001405">
    <property type="component" value="Chromosome"/>
</dbReference>
<gene>
    <name evidence="3" type="ordered locus">UCYN_08950</name>
</gene>
<evidence type="ECO:0000313" key="4">
    <source>
        <dbReference type="Proteomes" id="UP000001405"/>
    </source>
</evidence>
<dbReference type="EMBL" id="CP001842">
    <property type="protein sequence ID" value="ADB95579.1"/>
    <property type="molecule type" value="Genomic_DNA"/>
</dbReference>
<keyword evidence="4" id="KW-1185">Reference proteome</keyword>
<keyword evidence="2" id="KW-0812">Transmembrane</keyword>
<reference evidence="3 4" key="1">
    <citation type="journal article" date="2010" name="Nature">
        <title>Metabolic streamlining in an open-ocean nitrogen-fixing cyanobacterium.</title>
        <authorList>
            <person name="Tripp H.J."/>
            <person name="Bench S.R."/>
            <person name="Turk K.A."/>
            <person name="Foster R.A."/>
            <person name="Desany B.A."/>
            <person name="Niazi F."/>
            <person name="Affourtit J.P."/>
            <person name="Zehr J.P."/>
        </authorList>
    </citation>
    <scope>NUCLEOTIDE SEQUENCE [LARGE SCALE GENOMIC DNA]</scope>
    <source>
        <strain evidence="4">ALOHA</strain>
    </source>
</reference>
<dbReference type="AlphaFoldDB" id="D3EQ29"/>
<dbReference type="STRING" id="1453429.UCYN_08950"/>
<organism evidence="4">
    <name type="scientific">Atelocyanobacterium thalassa (isolate ALOHA)</name>
    <dbReference type="NCBI Taxonomy" id="1453429"/>
    <lineage>
        <taxon>Bacteria</taxon>
        <taxon>Bacillati</taxon>
        <taxon>Cyanobacteriota</taxon>
        <taxon>Cyanophyceae</taxon>
        <taxon>Oscillatoriophycideae</taxon>
        <taxon>Chroococcales</taxon>
        <taxon>Aphanothecaceae</taxon>
        <taxon>Candidatus Atelocyanobacterium</taxon>
        <taxon>Candidatus Atelocyanobacterium thalassae</taxon>
    </lineage>
</organism>
<evidence type="ECO:0000256" key="2">
    <source>
        <dbReference type="SAM" id="Phobius"/>
    </source>
</evidence>
<accession>D3EQ29</accession>
<dbReference type="HOGENOM" id="CLU_033222_0_0_3"/>
<keyword evidence="2" id="KW-1133">Transmembrane helix</keyword>